<reference evidence="3 4" key="1">
    <citation type="submission" date="2016-10" db="EMBL/GenBank/DDBJ databases">
        <authorList>
            <person name="de Groot N.N."/>
        </authorList>
    </citation>
    <scope>NUCLEOTIDE SEQUENCE [LARGE SCALE GENOMIC DNA]</scope>
    <source>
        <strain evidence="3 4">DSM 43941</strain>
    </source>
</reference>
<evidence type="ECO:0000313" key="3">
    <source>
        <dbReference type="EMBL" id="SDS49571.1"/>
    </source>
</evidence>
<feature type="compositionally biased region" description="Low complexity" evidence="1">
    <location>
        <begin position="38"/>
        <end position="56"/>
    </location>
</feature>
<feature type="transmembrane region" description="Helical" evidence="2">
    <location>
        <begin position="9"/>
        <end position="30"/>
    </location>
</feature>
<evidence type="ECO:0000256" key="1">
    <source>
        <dbReference type="SAM" id="MobiDB-lite"/>
    </source>
</evidence>
<dbReference type="Proteomes" id="UP000198688">
    <property type="component" value="Chromosome I"/>
</dbReference>
<dbReference type="RefSeq" id="WP_157751227.1">
    <property type="nucleotide sequence ID" value="NZ_BOMJ01000009.1"/>
</dbReference>
<gene>
    <name evidence="3" type="ORF">SAMN04489716_0911</name>
</gene>
<feature type="region of interest" description="Disordered" evidence="1">
    <location>
        <begin position="35"/>
        <end position="56"/>
    </location>
</feature>
<evidence type="ECO:0000256" key="2">
    <source>
        <dbReference type="SAM" id="Phobius"/>
    </source>
</evidence>
<dbReference type="OrthoDB" id="5195404at2"/>
<accession>A0A1H1SNU0</accession>
<evidence type="ECO:0000313" key="4">
    <source>
        <dbReference type="Proteomes" id="UP000198688"/>
    </source>
</evidence>
<evidence type="ECO:0008006" key="5">
    <source>
        <dbReference type="Google" id="ProtNLM"/>
    </source>
</evidence>
<organism evidence="3 4">
    <name type="scientific">Actinoplanes derwentensis</name>
    <dbReference type="NCBI Taxonomy" id="113562"/>
    <lineage>
        <taxon>Bacteria</taxon>
        <taxon>Bacillati</taxon>
        <taxon>Actinomycetota</taxon>
        <taxon>Actinomycetes</taxon>
        <taxon>Micromonosporales</taxon>
        <taxon>Micromonosporaceae</taxon>
        <taxon>Actinoplanes</taxon>
    </lineage>
</organism>
<name>A0A1H1SNU0_9ACTN</name>
<dbReference type="EMBL" id="LT629758">
    <property type="protein sequence ID" value="SDS49571.1"/>
    <property type="molecule type" value="Genomic_DNA"/>
</dbReference>
<protein>
    <recommendedName>
        <fullName evidence="5">SH3 domain-containing protein</fullName>
    </recommendedName>
</protein>
<sequence length="199" mass="21453">MAPSIPRKTFYWTIAGVVVAIIGIVLATLLPSPGGRDSTQTQSGSGNQQAQNGGINAGRDVNIQSQEFQREAAGLSRAEAEREAAKYQGITPPAGVPAPFLVLAPRHLWVRSSAAVDGYHIGAAFDQVIVWVDCSSVSGFDPDVSDEVEAKWLRVRWPTDRRNEDLWSSQPSDKYVGWIYAGLVLPSGHNGQVPPCVTK</sequence>
<keyword evidence="2" id="KW-0472">Membrane</keyword>
<dbReference type="AlphaFoldDB" id="A0A1H1SNU0"/>
<keyword evidence="2" id="KW-0812">Transmembrane</keyword>
<keyword evidence="4" id="KW-1185">Reference proteome</keyword>
<keyword evidence="2" id="KW-1133">Transmembrane helix</keyword>
<proteinExistence type="predicted"/>